<comment type="subcellular location">
    <subcellularLocation>
        <location evidence="1 7">Cytoplasm</location>
        <location evidence="1 7">Cytoskeleton</location>
    </subcellularLocation>
</comment>
<evidence type="ECO:0000256" key="4">
    <source>
        <dbReference type="ARBA" id="ARBA00022553"/>
    </source>
</evidence>
<feature type="domain" description="WH2" evidence="9">
    <location>
        <begin position="689"/>
        <end position="706"/>
    </location>
</feature>
<evidence type="ECO:0000256" key="8">
    <source>
        <dbReference type="SAM" id="MobiDB-lite"/>
    </source>
</evidence>
<feature type="region of interest" description="Disordered" evidence="8">
    <location>
        <begin position="272"/>
        <end position="303"/>
    </location>
</feature>
<dbReference type="FunFam" id="1.20.5.340:FF:000012">
    <property type="entry name" value="Wiskott-Aldrich syndrome protein family member 1"/>
    <property type="match status" value="1"/>
</dbReference>
<protein>
    <recommendedName>
        <fullName evidence="7">Wiskott-Aldrich syndrome protein family member</fullName>
        <shortName evidence="7">WASP family protein member</shortName>
    </recommendedName>
</protein>
<dbReference type="STRING" id="37001.A0A1A9W0S2"/>
<feature type="compositionally biased region" description="Acidic residues" evidence="8">
    <location>
        <begin position="736"/>
        <end position="749"/>
    </location>
</feature>
<evidence type="ECO:0000256" key="5">
    <source>
        <dbReference type="ARBA" id="ARBA00023203"/>
    </source>
</evidence>
<comment type="subunit">
    <text evidence="7">Binds actin and the Arp2/3 complex.</text>
</comment>
<dbReference type="AlphaFoldDB" id="A0A1A9W0S2"/>
<accession>A0A1A9W0S2</accession>
<feature type="compositionally biased region" description="Polar residues" evidence="8">
    <location>
        <begin position="492"/>
        <end position="506"/>
    </location>
</feature>
<dbReference type="GO" id="GO:2000601">
    <property type="term" value="P:positive regulation of Arp2/3 complex-mediated actin nucleation"/>
    <property type="evidence" value="ECO:0007669"/>
    <property type="project" value="TreeGrafter"/>
</dbReference>
<dbReference type="GO" id="GO:0005856">
    <property type="term" value="C:cytoskeleton"/>
    <property type="evidence" value="ECO:0007669"/>
    <property type="project" value="UniProtKB-SubCell"/>
</dbReference>
<keyword evidence="4" id="KW-0597">Phosphoprotein</keyword>
<dbReference type="InterPro" id="IPR028288">
    <property type="entry name" value="SCAR/WAVE_fam"/>
</dbReference>
<reference evidence="11" key="1">
    <citation type="submission" date="2014-03" db="EMBL/GenBank/DDBJ databases">
        <authorList>
            <person name="Aksoy S."/>
            <person name="Warren W."/>
            <person name="Wilson R.K."/>
        </authorList>
    </citation>
    <scope>NUCLEOTIDE SEQUENCE [LARGE SCALE GENOMIC DNA]</scope>
    <source>
        <strain evidence="11">IAEA</strain>
    </source>
</reference>
<feature type="region of interest" description="Disordered" evidence="8">
    <location>
        <begin position="442"/>
        <end position="525"/>
    </location>
</feature>
<evidence type="ECO:0000256" key="3">
    <source>
        <dbReference type="ARBA" id="ARBA00022490"/>
    </source>
</evidence>
<dbReference type="GO" id="GO:0071933">
    <property type="term" value="F:Arp2/3 complex binding"/>
    <property type="evidence" value="ECO:0007669"/>
    <property type="project" value="TreeGrafter"/>
</dbReference>
<organism evidence="10 11">
    <name type="scientific">Glossina brevipalpis</name>
    <dbReference type="NCBI Taxonomy" id="37001"/>
    <lineage>
        <taxon>Eukaryota</taxon>
        <taxon>Metazoa</taxon>
        <taxon>Ecdysozoa</taxon>
        <taxon>Arthropoda</taxon>
        <taxon>Hexapoda</taxon>
        <taxon>Insecta</taxon>
        <taxon>Pterygota</taxon>
        <taxon>Neoptera</taxon>
        <taxon>Endopterygota</taxon>
        <taxon>Diptera</taxon>
        <taxon>Brachycera</taxon>
        <taxon>Muscomorpha</taxon>
        <taxon>Hippoboscoidea</taxon>
        <taxon>Glossinidae</taxon>
        <taxon>Glossina</taxon>
    </lineage>
</organism>
<dbReference type="Gene3D" id="6.10.280.150">
    <property type="match status" value="2"/>
</dbReference>
<dbReference type="Proteomes" id="UP000091820">
    <property type="component" value="Unassembled WGS sequence"/>
</dbReference>
<dbReference type="PANTHER" id="PTHR12902:SF1">
    <property type="entry name" value="WISKOTT-ALDRICH SYNDROME PROTEIN FAMILY MEMBER"/>
    <property type="match status" value="1"/>
</dbReference>
<feature type="compositionally biased region" description="Pro residues" evidence="8">
    <location>
        <begin position="621"/>
        <end position="632"/>
    </location>
</feature>
<feature type="compositionally biased region" description="Polar residues" evidence="8">
    <location>
        <begin position="442"/>
        <end position="453"/>
    </location>
</feature>
<keyword evidence="5 7" id="KW-0009">Actin-binding</keyword>
<comment type="similarity">
    <text evidence="2 7">Belongs to the SCAR/WAVE family.</text>
</comment>
<keyword evidence="11" id="KW-1185">Reference proteome</keyword>
<evidence type="ECO:0000256" key="6">
    <source>
        <dbReference type="ARBA" id="ARBA00023212"/>
    </source>
</evidence>
<feature type="compositionally biased region" description="Basic residues" evidence="8">
    <location>
        <begin position="197"/>
        <end position="207"/>
    </location>
</feature>
<dbReference type="GO" id="GO:0003779">
    <property type="term" value="F:actin binding"/>
    <property type="evidence" value="ECO:0007669"/>
    <property type="project" value="UniProtKB-UniRule"/>
</dbReference>
<comment type="function">
    <text evidence="7">Downstream effector molecule involved in the transmission of signals from tyrosine kinase receptors and small GTPases to the actin cytoskeleton. Promotes formation of actin filaments. Part of the WAVE complex that regulates lamellipodia formation. The WAVE complex regulates actin filament reorganization via its interaction with the Arp2/3 complex.</text>
</comment>
<evidence type="ECO:0000313" key="10">
    <source>
        <dbReference type="EnsemblMetazoa" id="GBRI002207-PA"/>
    </source>
</evidence>
<name>A0A1A9W0S2_9MUSC</name>
<dbReference type="PROSITE" id="PS51082">
    <property type="entry name" value="WH2"/>
    <property type="match status" value="1"/>
</dbReference>
<evidence type="ECO:0000256" key="2">
    <source>
        <dbReference type="ARBA" id="ARBA00006993"/>
    </source>
</evidence>
<feature type="compositionally biased region" description="Acidic residues" evidence="8">
    <location>
        <begin position="280"/>
        <end position="301"/>
    </location>
</feature>
<dbReference type="PANTHER" id="PTHR12902">
    <property type="entry name" value="WASP-1"/>
    <property type="match status" value="1"/>
</dbReference>
<feature type="region of interest" description="Disordered" evidence="8">
    <location>
        <begin position="735"/>
        <end position="758"/>
    </location>
</feature>
<evidence type="ECO:0000256" key="1">
    <source>
        <dbReference type="ARBA" id="ARBA00004245"/>
    </source>
</evidence>
<dbReference type="GO" id="GO:0034237">
    <property type="term" value="F:protein kinase A regulatory subunit binding"/>
    <property type="evidence" value="ECO:0007669"/>
    <property type="project" value="TreeGrafter"/>
</dbReference>
<dbReference type="InterPro" id="IPR003124">
    <property type="entry name" value="WH2_dom"/>
</dbReference>
<feature type="region of interest" description="Disordered" evidence="8">
    <location>
        <begin position="596"/>
        <end position="675"/>
    </location>
</feature>
<dbReference type="Gene3D" id="1.20.5.340">
    <property type="match status" value="1"/>
</dbReference>
<sequence>MPLPKRSIEPVHVARSVYQQDELQSVELETVTNTTLTNIIRQLSSLSKHAEDVFGELAREVGNIGDRANSLQARIDRLAIKVTQLDSTVEEVPLTDITRKKAFKSAKNFDQQIFSRATMPAPMMETYAQCDKPPPLDKLNVYRDDGKDGLKFYTDPNYFFELWRQEMLKDTERVMHDKGKKMHRPRQDGSSGGASGRGHKKRVRTPHNTREKQRQIAIGHGETLMPNNVIYRTPNAVVNEEGSGGYGTQLVEIHTTTVTITGDSEGTIIQQQHQLTGGGGDDDDDDDDDFDDDDDDDDDDGTLSHNRRYVIKTNNFDELTCNNAKPYNMLSHLENNSNLTKQTAVAIAGMGIYDSRPPRPNSIELRRNYQSEQIDGVYGPLSPQAAVSAMQNAIGGAGSQYAAAYAAANGMHPVQHMPHQVGISQQHQLHQMYDDGLYHQSQGLYGQAGQNPLSPEPIYAPGTSSRNKPRPSQPPPAPPSNGSGGGTPTASNANTPTRGRSMSTSRDALPPPPPIPDGMVNTTSPSQMLAAMNGSGSGHIAAKLLGRTSSTSRAGSPQLAPSSSVQDANALVMQQLNNTINSFNNMNLSGGIVQQMNSLSDLPPPPPAPDQHSPKLSPSNSAPPPPPPPPPLDENGSGSGNSPMTQQPPPHQIMPKSLPNGDIQSNGMMSGMGQHLVGPKKLLPPFHDTRTDLMKAIRDGITLRKVEKSEQKEIERNTGLHDVASILARRVAIELSESEESESDDDSEGWMEPNETSA</sequence>
<keyword evidence="6 7" id="KW-0206">Cytoskeleton</keyword>
<evidence type="ECO:0000313" key="11">
    <source>
        <dbReference type="Proteomes" id="UP000091820"/>
    </source>
</evidence>
<dbReference type="GO" id="GO:0031209">
    <property type="term" value="C:SCAR complex"/>
    <property type="evidence" value="ECO:0007669"/>
    <property type="project" value="TreeGrafter"/>
</dbReference>
<dbReference type="EnsemblMetazoa" id="GBRI002207-RA">
    <property type="protein sequence ID" value="GBRI002207-PA"/>
    <property type="gene ID" value="GBRI002207"/>
</dbReference>
<feature type="region of interest" description="Disordered" evidence="8">
    <location>
        <begin position="177"/>
        <end position="221"/>
    </location>
</feature>
<dbReference type="GO" id="GO:0030036">
    <property type="term" value="P:actin cytoskeleton organization"/>
    <property type="evidence" value="ECO:0007669"/>
    <property type="project" value="UniProtKB-UniRule"/>
</dbReference>
<evidence type="ECO:0000259" key="9">
    <source>
        <dbReference type="PROSITE" id="PS51082"/>
    </source>
</evidence>
<keyword evidence="3 7" id="KW-0963">Cytoplasm</keyword>
<proteinExistence type="inferred from homology"/>
<reference evidence="10" key="2">
    <citation type="submission" date="2020-05" db="UniProtKB">
        <authorList>
            <consortium name="EnsemblMetazoa"/>
        </authorList>
    </citation>
    <scope>IDENTIFICATION</scope>
    <source>
        <strain evidence="10">IAEA</strain>
    </source>
</reference>
<dbReference type="VEuPathDB" id="VectorBase:GBRI002207"/>
<evidence type="ECO:0000256" key="7">
    <source>
        <dbReference type="RuleBase" id="RU367034"/>
    </source>
</evidence>